<feature type="transmembrane region" description="Helical" evidence="17">
    <location>
        <begin position="45"/>
        <end position="67"/>
    </location>
</feature>
<evidence type="ECO:0000256" key="1">
    <source>
        <dbReference type="ARBA" id="ARBA00004651"/>
    </source>
</evidence>
<dbReference type="GO" id="GO:0008360">
    <property type="term" value="P:regulation of cell shape"/>
    <property type="evidence" value="ECO:0007669"/>
    <property type="project" value="UniProtKB-KW"/>
</dbReference>
<dbReference type="PANTHER" id="PTHR30622">
    <property type="entry name" value="UNDECAPRENYL-DIPHOSPHATASE"/>
    <property type="match status" value="1"/>
</dbReference>
<evidence type="ECO:0000256" key="4">
    <source>
        <dbReference type="ARBA" id="ARBA00021581"/>
    </source>
</evidence>
<comment type="caution">
    <text evidence="18">The sequence shown here is derived from an EMBL/GenBank/DDBJ whole genome shotgun (WGS) entry which is preliminary data.</text>
</comment>
<feature type="transmembrane region" description="Helical" evidence="17">
    <location>
        <begin position="218"/>
        <end position="242"/>
    </location>
</feature>
<feature type="transmembrane region" description="Helical" evidence="17">
    <location>
        <begin position="112"/>
        <end position="133"/>
    </location>
</feature>
<dbReference type="EMBL" id="JACOOQ010000013">
    <property type="protein sequence ID" value="MBC5640444.1"/>
    <property type="molecule type" value="Genomic_DNA"/>
</dbReference>
<comment type="catalytic activity">
    <reaction evidence="16 17">
        <text>di-trans,octa-cis-undecaprenyl diphosphate + H2O = di-trans,octa-cis-undecaprenyl phosphate + phosphate + H(+)</text>
        <dbReference type="Rhea" id="RHEA:28094"/>
        <dbReference type="ChEBI" id="CHEBI:15377"/>
        <dbReference type="ChEBI" id="CHEBI:15378"/>
        <dbReference type="ChEBI" id="CHEBI:43474"/>
        <dbReference type="ChEBI" id="CHEBI:58405"/>
        <dbReference type="ChEBI" id="CHEBI:60392"/>
        <dbReference type="EC" id="3.6.1.27"/>
    </reaction>
</comment>
<dbReference type="GO" id="GO:0009252">
    <property type="term" value="P:peptidoglycan biosynthetic process"/>
    <property type="evidence" value="ECO:0007669"/>
    <property type="project" value="UniProtKB-KW"/>
</dbReference>
<feature type="transmembrane region" description="Helical" evidence="17">
    <location>
        <begin position="87"/>
        <end position="105"/>
    </location>
</feature>
<reference evidence="18" key="1">
    <citation type="submission" date="2020-08" db="EMBL/GenBank/DDBJ databases">
        <title>Genome public.</title>
        <authorList>
            <person name="Liu C."/>
            <person name="Sun Q."/>
        </authorList>
    </citation>
    <scope>NUCLEOTIDE SEQUENCE</scope>
    <source>
        <strain evidence="18">NSJ-42</strain>
    </source>
</reference>
<evidence type="ECO:0000256" key="2">
    <source>
        <dbReference type="ARBA" id="ARBA00010621"/>
    </source>
</evidence>
<dbReference type="GO" id="GO:0050380">
    <property type="term" value="F:undecaprenyl-diphosphatase activity"/>
    <property type="evidence" value="ECO:0007669"/>
    <property type="project" value="UniProtKB-UniRule"/>
</dbReference>
<dbReference type="GO" id="GO:0005886">
    <property type="term" value="C:plasma membrane"/>
    <property type="evidence" value="ECO:0007669"/>
    <property type="project" value="UniProtKB-SubCell"/>
</dbReference>
<dbReference type="NCBIfam" id="NF001391">
    <property type="entry name" value="PRK00281.1-5"/>
    <property type="match status" value="1"/>
</dbReference>
<gene>
    <name evidence="17" type="primary">uppP</name>
    <name evidence="18" type="ORF">H8R92_08440</name>
</gene>
<keyword evidence="19" id="KW-1185">Reference proteome</keyword>
<feature type="transmembrane region" description="Helical" evidence="17">
    <location>
        <begin position="148"/>
        <end position="165"/>
    </location>
</feature>
<evidence type="ECO:0000256" key="5">
    <source>
        <dbReference type="ARBA" id="ARBA00022475"/>
    </source>
</evidence>
<feature type="transmembrane region" description="Helical" evidence="17">
    <location>
        <begin position="254"/>
        <end position="272"/>
    </location>
</feature>
<name>A0A8I0ADK8_9CLOT</name>
<comment type="subcellular location">
    <subcellularLocation>
        <location evidence="1 17">Cell membrane</location>
        <topology evidence="1 17">Multi-pass membrane protein</topology>
    </subcellularLocation>
</comment>
<dbReference type="RefSeq" id="WP_186835199.1">
    <property type="nucleotide sequence ID" value="NZ_JACOOQ010000013.1"/>
</dbReference>
<keyword evidence="10 17" id="KW-1133">Transmembrane helix</keyword>
<evidence type="ECO:0000256" key="6">
    <source>
        <dbReference type="ARBA" id="ARBA00022692"/>
    </source>
</evidence>
<keyword evidence="5 17" id="KW-1003">Cell membrane</keyword>
<evidence type="ECO:0000256" key="8">
    <source>
        <dbReference type="ARBA" id="ARBA00022960"/>
    </source>
</evidence>
<evidence type="ECO:0000256" key="9">
    <source>
        <dbReference type="ARBA" id="ARBA00022984"/>
    </source>
</evidence>
<evidence type="ECO:0000256" key="7">
    <source>
        <dbReference type="ARBA" id="ARBA00022801"/>
    </source>
</evidence>
<dbReference type="Pfam" id="PF02673">
    <property type="entry name" value="BacA"/>
    <property type="match status" value="1"/>
</dbReference>
<comment type="function">
    <text evidence="17">Catalyzes the dephosphorylation of undecaprenyl diphosphate (UPP). Confers resistance to bacitracin.</text>
</comment>
<feature type="transmembrane region" description="Helical" evidence="17">
    <location>
        <begin position="6"/>
        <end position="24"/>
    </location>
</feature>
<evidence type="ECO:0000256" key="16">
    <source>
        <dbReference type="ARBA" id="ARBA00047594"/>
    </source>
</evidence>
<dbReference type="NCBIfam" id="TIGR00753">
    <property type="entry name" value="undec_PP_bacA"/>
    <property type="match status" value="1"/>
</dbReference>
<dbReference type="NCBIfam" id="NF001390">
    <property type="entry name" value="PRK00281.1-4"/>
    <property type="match status" value="1"/>
</dbReference>
<evidence type="ECO:0000256" key="17">
    <source>
        <dbReference type="HAMAP-Rule" id="MF_01006"/>
    </source>
</evidence>
<keyword evidence="11 17" id="KW-0472">Membrane</keyword>
<protein>
    <recommendedName>
        <fullName evidence="4 17">Undecaprenyl-diphosphatase</fullName>
        <ecNumber evidence="3 17">3.6.1.27</ecNumber>
    </recommendedName>
    <alternativeName>
        <fullName evidence="15 17">Bacitracin resistance protein</fullName>
    </alternativeName>
    <alternativeName>
        <fullName evidence="14 17">Undecaprenyl pyrophosphate phosphatase</fullName>
    </alternativeName>
</protein>
<comment type="similarity">
    <text evidence="2 17">Belongs to the UppP family.</text>
</comment>
<organism evidence="18 19">
    <name type="scientific">Clostridium lentum</name>
    <dbReference type="NCBI Taxonomy" id="2763037"/>
    <lineage>
        <taxon>Bacteria</taxon>
        <taxon>Bacillati</taxon>
        <taxon>Bacillota</taxon>
        <taxon>Clostridia</taxon>
        <taxon>Eubacteriales</taxon>
        <taxon>Clostridiaceae</taxon>
        <taxon>Clostridium</taxon>
    </lineage>
</organism>
<feature type="transmembrane region" description="Helical" evidence="17">
    <location>
        <begin position="186"/>
        <end position="206"/>
    </location>
</feature>
<keyword evidence="9 17" id="KW-0573">Peptidoglycan synthesis</keyword>
<keyword evidence="12 17" id="KW-0046">Antibiotic resistance</keyword>
<proteinExistence type="inferred from homology"/>
<dbReference type="PANTHER" id="PTHR30622:SF3">
    <property type="entry name" value="UNDECAPRENYL-DIPHOSPHATASE"/>
    <property type="match status" value="1"/>
</dbReference>
<evidence type="ECO:0000256" key="3">
    <source>
        <dbReference type="ARBA" id="ARBA00012374"/>
    </source>
</evidence>
<dbReference type="AlphaFoldDB" id="A0A8I0ADK8"/>
<dbReference type="GO" id="GO:0046677">
    <property type="term" value="P:response to antibiotic"/>
    <property type="evidence" value="ECO:0007669"/>
    <property type="project" value="UniProtKB-UniRule"/>
</dbReference>
<keyword evidence="13 17" id="KW-0961">Cell wall biogenesis/degradation</keyword>
<evidence type="ECO:0000256" key="13">
    <source>
        <dbReference type="ARBA" id="ARBA00023316"/>
    </source>
</evidence>
<dbReference type="HAMAP" id="MF_01006">
    <property type="entry name" value="Undec_diphosphatase"/>
    <property type="match status" value="1"/>
</dbReference>
<evidence type="ECO:0000256" key="14">
    <source>
        <dbReference type="ARBA" id="ARBA00032707"/>
    </source>
</evidence>
<evidence type="ECO:0000256" key="12">
    <source>
        <dbReference type="ARBA" id="ARBA00023251"/>
    </source>
</evidence>
<dbReference type="GO" id="GO:0071555">
    <property type="term" value="P:cell wall organization"/>
    <property type="evidence" value="ECO:0007669"/>
    <property type="project" value="UniProtKB-KW"/>
</dbReference>
<evidence type="ECO:0000256" key="10">
    <source>
        <dbReference type="ARBA" id="ARBA00022989"/>
    </source>
</evidence>
<dbReference type="Proteomes" id="UP000662088">
    <property type="component" value="Unassembled WGS sequence"/>
</dbReference>
<comment type="miscellaneous">
    <text evidence="17">Bacitracin is thought to be involved in the inhibition of peptidoglycan synthesis by sequestering undecaprenyl diphosphate, thereby reducing the pool of lipid carrier available.</text>
</comment>
<evidence type="ECO:0000256" key="15">
    <source>
        <dbReference type="ARBA" id="ARBA00032932"/>
    </source>
</evidence>
<sequence length="273" mass="30876">MYYIEILKAIFLGIIQGITEWLPISSTGHMILVDQFIKLNFSTEYINTFLVVVQLGSILAVVILYFNKLNPFSHSKNMQEKQEAWNLWIKVLIAVIPSGVVGILFEDKIDELFFNPTTVSITLIIYGVIFIFLENRDKRPTISTFSDLSYKTAFGIGIFQILALIPGTSRSGATIIGATLIGASRFIAAEFSFFLAIPTMFGASALKLIKTGFQFNAFQWLILLIGSFVSFIVSIFAIKFLMDYIKKHNFKSFGYYRIVLGLLVLLYFYVIVI</sequence>
<dbReference type="InterPro" id="IPR003824">
    <property type="entry name" value="UppP"/>
</dbReference>
<keyword evidence="8 17" id="KW-0133">Cell shape</keyword>
<evidence type="ECO:0000256" key="11">
    <source>
        <dbReference type="ARBA" id="ARBA00023136"/>
    </source>
</evidence>
<keyword evidence="7 17" id="KW-0378">Hydrolase</keyword>
<accession>A0A8I0ADK8</accession>
<evidence type="ECO:0000313" key="18">
    <source>
        <dbReference type="EMBL" id="MBC5640444.1"/>
    </source>
</evidence>
<evidence type="ECO:0000313" key="19">
    <source>
        <dbReference type="Proteomes" id="UP000662088"/>
    </source>
</evidence>
<dbReference type="NCBIfam" id="NF001389">
    <property type="entry name" value="PRK00281.1-2"/>
    <property type="match status" value="1"/>
</dbReference>
<dbReference type="EC" id="3.6.1.27" evidence="3 17"/>
<keyword evidence="6 17" id="KW-0812">Transmembrane</keyword>